<dbReference type="GO" id="GO:0030154">
    <property type="term" value="P:cell differentiation"/>
    <property type="evidence" value="ECO:0007669"/>
    <property type="project" value="UniProtKB-KW"/>
</dbReference>
<dbReference type="Pfam" id="PF07899">
    <property type="entry name" value="Frigida"/>
    <property type="match status" value="1"/>
</dbReference>
<dbReference type="InterPro" id="IPR012474">
    <property type="entry name" value="Frigida"/>
</dbReference>
<keyword evidence="4 5" id="KW-0287">Flowering</keyword>
<dbReference type="EMBL" id="OIVN01003334">
    <property type="protein sequence ID" value="SPD10407.1"/>
    <property type="molecule type" value="Genomic_DNA"/>
</dbReference>
<comment type="similarity">
    <text evidence="1 5">Belongs to the Frigida family.</text>
</comment>
<keyword evidence="2 5" id="KW-0217">Developmental protein</keyword>
<dbReference type="PANTHER" id="PTHR31791:SF47">
    <property type="entry name" value="INACTIVE FRIGIDA-LIKE PROTEIN 2"/>
    <property type="match status" value="1"/>
</dbReference>
<dbReference type="PANTHER" id="PTHR31791">
    <property type="entry name" value="FRIGIDA-LIKE PROTEIN 3-RELATED"/>
    <property type="match status" value="1"/>
</dbReference>
<keyword evidence="3 5" id="KW-0221">Differentiation</keyword>
<sequence length="296" mass="32081">MFPPVPMLKDHLKLAKKALRRSRKSKSSLESPAAKNELTNREISAIRTVIKCIDEYKLGSQYCTKDLRKRIQQLKKQKDERNAIAAASVPGAHVQQQSKNKRTAIDRKACPDKQSRNKRLQTDASHASVNAALSIHSVHPSYHQREGFFVGQGAEYLDQSAGMTVAASVPNVSIGTTLTIPSGQLAHHQPESSFAAQDAQYLTPSAGQYNLARSSPDPTRALNLAPLGAHHLGGINFGTNITANRSTGQIGSAGTQIAAGIASNSHSDRSLSYYPGNPLSSPNYYHSTTLEFFPPQ</sequence>
<evidence type="ECO:0000256" key="1">
    <source>
        <dbReference type="ARBA" id="ARBA00008956"/>
    </source>
</evidence>
<protein>
    <recommendedName>
        <fullName evidence="5">FRIGIDA-like protein</fullName>
    </recommendedName>
</protein>
<accession>A0A2N9H7L4</accession>
<feature type="compositionally biased region" description="Basic and acidic residues" evidence="6">
    <location>
        <begin position="103"/>
        <end position="115"/>
    </location>
</feature>
<evidence type="ECO:0000256" key="3">
    <source>
        <dbReference type="ARBA" id="ARBA00022782"/>
    </source>
</evidence>
<dbReference type="AlphaFoldDB" id="A0A2N9H7L4"/>
<evidence type="ECO:0000313" key="7">
    <source>
        <dbReference type="EMBL" id="SPD10407.1"/>
    </source>
</evidence>
<gene>
    <name evidence="7" type="ORF">FSB_LOCUS38289</name>
</gene>
<reference evidence="7" key="1">
    <citation type="submission" date="2018-02" db="EMBL/GenBank/DDBJ databases">
        <authorList>
            <person name="Cohen D.B."/>
            <person name="Kent A.D."/>
        </authorList>
    </citation>
    <scope>NUCLEOTIDE SEQUENCE</scope>
</reference>
<evidence type="ECO:0000256" key="2">
    <source>
        <dbReference type="ARBA" id="ARBA00022473"/>
    </source>
</evidence>
<evidence type="ECO:0000256" key="6">
    <source>
        <dbReference type="SAM" id="MobiDB-lite"/>
    </source>
</evidence>
<proteinExistence type="inferred from homology"/>
<dbReference type="GO" id="GO:0009908">
    <property type="term" value="P:flower development"/>
    <property type="evidence" value="ECO:0007669"/>
    <property type="project" value="UniProtKB-KW"/>
</dbReference>
<feature type="region of interest" description="Disordered" evidence="6">
    <location>
        <begin position="86"/>
        <end position="125"/>
    </location>
</feature>
<name>A0A2N9H7L4_FAGSY</name>
<evidence type="ECO:0000256" key="5">
    <source>
        <dbReference type="RuleBase" id="RU364012"/>
    </source>
</evidence>
<organism evidence="7">
    <name type="scientific">Fagus sylvatica</name>
    <name type="common">Beechnut</name>
    <dbReference type="NCBI Taxonomy" id="28930"/>
    <lineage>
        <taxon>Eukaryota</taxon>
        <taxon>Viridiplantae</taxon>
        <taxon>Streptophyta</taxon>
        <taxon>Embryophyta</taxon>
        <taxon>Tracheophyta</taxon>
        <taxon>Spermatophyta</taxon>
        <taxon>Magnoliopsida</taxon>
        <taxon>eudicotyledons</taxon>
        <taxon>Gunneridae</taxon>
        <taxon>Pentapetalae</taxon>
        <taxon>rosids</taxon>
        <taxon>fabids</taxon>
        <taxon>Fagales</taxon>
        <taxon>Fagaceae</taxon>
        <taxon>Fagus</taxon>
    </lineage>
</organism>
<evidence type="ECO:0000256" key="4">
    <source>
        <dbReference type="ARBA" id="ARBA00023089"/>
    </source>
</evidence>